<reference evidence="1" key="1">
    <citation type="submission" date="2022-07" db="EMBL/GenBank/DDBJ databases">
        <title>Phylogenomic reconstructions and comparative analyses of Kickxellomycotina fungi.</title>
        <authorList>
            <person name="Reynolds N.K."/>
            <person name="Stajich J.E."/>
            <person name="Barry K."/>
            <person name="Grigoriev I.V."/>
            <person name="Crous P."/>
            <person name="Smith M.E."/>
        </authorList>
    </citation>
    <scope>NUCLEOTIDE SEQUENCE</scope>
    <source>
        <strain evidence="1">Benny 63K</strain>
    </source>
</reference>
<dbReference type="EMBL" id="JANBPG010001746">
    <property type="protein sequence ID" value="KAJ1888475.1"/>
    <property type="molecule type" value="Genomic_DNA"/>
</dbReference>
<dbReference type="Proteomes" id="UP001150581">
    <property type="component" value="Unassembled WGS sequence"/>
</dbReference>
<protein>
    <submittedName>
        <fullName evidence="1">Uncharacterized protein</fullName>
    </submittedName>
</protein>
<gene>
    <name evidence="1" type="ORF">LPJ66_008556</name>
</gene>
<comment type="caution">
    <text evidence="1">The sequence shown here is derived from an EMBL/GenBank/DDBJ whole genome shotgun (WGS) entry which is preliminary data.</text>
</comment>
<evidence type="ECO:0000313" key="1">
    <source>
        <dbReference type="EMBL" id="KAJ1888475.1"/>
    </source>
</evidence>
<keyword evidence="2" id="KW-1185">Reference proteome</keyword>
<sequence>MAARMRSTSTKLINTTASHGIFFPFMSTSNDVGNMSRIGLCTSTISARSGAGSSLRLYGGSTHISCSYGVY</sequence>
<accession>A0ACC1I813</accession>
<feature type="non-terminal residue" evidence="1">
    <location>
        <position position="71"/>
    </location>
</feature>
<evidence type="ECO:0000313" key="2">
    <source>
        <dbReference type="Proteomes" id="UP001150581"/>
    </source>
</evidence>
<proteinExistence type="predicted"/>
<name>A0ACC1I813_9FUNG</name>
<organism evidence="1 2">
    <name type="scientific">Kickxella alabastrina</name>
    <dbReference type="NCBI Taxonomy" id="61397"/>
    <lineage>
        <taxon>Eukaryota</taxon>
        <taxon>Fungi</taxon>
        <taxon>Fungi incertae sedis</taxon>
        <taxon>Zoopagomycota</taxon>
        <taxon>Kickxellomycotina</taxon>
        <taxon>Kickxellomycetes</taxon>
        <taxon>Kickxellales</taxon>
        <taxon>Kickxellaceae</taxon>
        <taxon>Kickxella</taxon>
    </lineage>
</organism>